<gene>
    <name evidence="1" type="ORF">UY3_03743</name>
</gene>
<protein>
    <submittedName>
        <fullName evidence="1">Uncharacterized protein</fullName>
    </submittedName>
</protein>
<evidence type="ECO:0000313" key="2">
    <source>
        <dbReference type="Proteomes" id="UP000031443"/>
    </source>
</evidence>
<name>M7BP47_CHEMY</name>
<proteinExistence type="predicted"/>
<dbReference type="Proteomes" id="UP000031443">
    <property type="component" value="Unassembled WGS sequence"/>
</dbReference>
<keyword evidence="2" id="KW-1185">Reference proteome</keyword>
<reference evidence="2" key="1">
    <citation type="journal article" date="2013" name="Nat. Genet.">
        <title>The draft genomes of soft-shell turtle and green sea turtle yield insights into the development and evolution of the turtle-specific body plan.</title>
        <authorList>
            <person name="Wang Z."/>
            <person name="Pascual-Anaya J."/>
            <person name="Zadissa A."/>
            <person name="Li W."/>
            <person name="Niimura Y."/>
            <person name="Huang Z."/>
            <person name="Li C."/>
            <person name="White S."/>
            <person name="Xiong Z."/>
            <person name="Fang D."/>
            <person name="Wang B."/>
            <person name="Ming Y."/>
            <person name="Chen Y."/>
            <person name="Zheng Y."/>
            <person name="Kuraku S."/>
            <person name="Pignatelli M."/>
            <person name="Herrero J."/>
            <person name="Beal K."/>
            <person name="Nozawa M."/>
            <person name="Li Q."/>
            <person name="Wang J."/>
            <person name="Zhang H."/>
            <person name="Yu L."/>
            <person name="Shigenobu S."/>
            <person name="Wang J."/>
            <person name="Liu J."/>
            <person name="Flicek P."/>
            <person name="Searle S."/>
            <person name="Wang J."/>
            <person name="Kuratani S."/>
            <person name="Yin Y."/>
            <person name="Aken B."/>
            <person name="Zhang G."/>
            <person name="Irie N."/>
        </authorList>
    </citation>
    <scope>NUCLEOTIDE SEQUENCE [LARGE SCALE GENOMIC DNA]</scope>
</reference>
<sequence>MELVLEDISLLRVTREAREGLLLQFSFHPGPYAACLFAAMVPSPLTAQWCRHASVTGTRTTVALPRNLRKRIAQILDETFEEITKADYHNVREHINALFGI</sequence>
<dbReference type="AlphaFoldDB" id="M7BP47"/>
<organism evidence="1 2">
    <name type="scientific">Chelonia mydas</name>
    <name type="common">Green sea-turtle</name>
    <name type="synonym">Chelonia agassizi</name>
    <dbReference type="NCBI Taxonomy" id="8469"/>
    <lineage>
        <taxon>Eukaryota</taxon>
        <taxon>Metazoa</taxon>
        <taxon>Chordata</taxon>
        <taxon>Craniata</taxon>
        <taxon>Vertebrata</taxon>
        <taxon>Euteleostomi</taxon>
        <taxon>Archelosauria</taxon>
        <taxon>Testudinata</taxon>
        <taxon>Testudines</taxon>
        <taxon>Cryptodira</taxon>
        <taxon>Durocryptodira</taxon>
        <taxon>Americhelydia</taxon>
        <taxon>Chelonioidea</taxon>
        <taxon>Cheloniidae</taxon>
        <taxon>Chelonia</taxon>
    </lineage>
</organism>
<dbReference type="EMBL" id="KB517806">
    <property type="protein sequence ID" value="EMP39024.1"/>
    <property type="molecule type" value="Genomic_DNA"/>
</dbReference>
<evidence type="ECO:0000313" key="1">
    <source>
        <dbReference type="EMBL" id="EMP39024.1"/>
    </source>
</evidence>
<accession>M7BP47</accession>